<name>A0A5N5IQA3_9FLAO</name>
<dbReference type="Pfam" id="PF11958">
    <property type="entry name" value="DUF3472"/>
    <property type="match status" value="1"/>
</dbReference>
<dbReference type="EMBL" id="VNIK02000010">
    <property type="protein sequence ID" value="KAB5486087.1"/>
    <property type="molecule type" value="Genomic_DNA"/>
</dbReference>
<dbReference type="RefSeq" id="WP_151891142.1">
    <property type="nucleotide sequence ID" value="NZ_VNIK02000010.1"/>
</dbReference>
<dbReference type="InterPro" id="IPR000421">
    <property type="entry name" value="FA58C"/>
</dbReference>
<proteinExistence type="predicted"/>
<keyword evidence="1" id="KW-0732">Signal</keyword>
<dbReference type="InterPro" id="IPR021862">
    <property type="entry name" value="DUF3472"/>
</dbReference>
<evidence type="ECO:0000256" key="1">
    <source>
        <dbReference type="SAM" id="SignalP"/>
    </source>
</evidence>
<dbReference type="AlphaFoldDB" id="A0A5N5IQA3"/>
<sequence length="598" mass="65320">MNVKINNLLLLFLATALSLISCDAEKIVYFEDVIGENAANLEFTQTIPIGANSWVADNIDQDGVLISEEGIHNWTSTADVIRTYVRTGAGDLNVGLAIKTSEGGSKFKVTVNGTSKELIITTEDYVDYGIGVFPVEDGYNTIEIEALEKSGTFVGDINSLLLGGPAAADGVVYNPVDNFHFGRRGPSVNIGYQTPEGKDVQYFYNELTVAEGEDVLGSYFMTNGHSQGYFGLQVNTNAERRVLFSIWSAFDTDDPNQIPEDYMVTELGSGEGVTVQNFGNEGSGLQSFKNIGWQTGVTYKFILKGEPSDVEGSTDYTGYFFDPAVGEWEMIASLRRPQTSTYLTGLYSFLENFNPATGNITRQGNYSNQWAYTTDGTWNEVTEATFRVDATAANGDRMDFYGGTEGNGFILKNCGFFNDFTSVGSALTRDSGTQPDVDLDALPQVVVLGPATELDRTGWTVIDYSTQEDQGGEGDTGRAADVLDGDLNTYWHSCWAGCSPTPPHHITIDMGAENLVDGVRFYQRQSTGRSVENLEIQISTDNVNWTSMGDFVLAKTADAQEVDFDTAQTFRYLKFIAKSGHDGTDNAAMAEIIPFTRD</sequence>
<feature type="chain" id="PRO_5024301388" evidence="1">
    <location>
        <begin position="24"/>
        <end position="598"/>
    </location>
</feature>
<feature type="domain" description="F5/8 type C" evidence="2">
    <location>
        <begin position="449"/>
        <end position="595"/>
    </location>
</feature>
<comment type="caution">
    <text evidence="3">The sequence shown here is derived from an EMBL/GenBank/DDBJ whole genome shotgun (WGS) entry which is preliminary data.</text>
</comment>
<reference evidence="3" key="1">
    <citation type="submission" date="2019-10" db="EMBL/GenBank/DDBJ databases">
        <title>Muricauda hadale sp. nov., a piezophilic bacterium isolated from hadopelagic water of the Mariana Trench.</title>
        <authorList>
            <person name="Wei Y."/>
        </authorList>
    </citation>
    <scope>NUCLEOTIDE SEQUENCE [LARGE SCALE GENOMIC DNA]</scope>
    <source>
        <strain evidence="3">MT-229</strain>
    </source>
</reference>
<dbReference type="OrthoDB" id="1094867at2"/>
<dbReference type="InterPro" id="IPR031712">
    <property type="entry name" value="DUF5077"/>
</dbReference>
<evidence type="ECO:0000259" key="2">
    <source>
        <dbReference type="PROSITE" id="PS50022"/>
    </source>
</evidence>
<protein>
    <submittedName>
        <fullName evidence="3">DUF3472 domain-containing protein</fullName>
    </submittedName>
</protein>
<gene>
    <name evidence="3" type="ORF">FOT42_013920</name>
</gene>
<keyword evidence="4" id="KW-1185">Reference proteome</keyword>
<evidence type="ECO:0000313" key="3">
    <source>
        <dbReference type="EMBL" id="KAB5486087.1"/>
    </source>
</evidence>
<dbReference type="Pfam" id="PF16871">
    <property type="entry name" value="DUF5077"/>
    <property type="match status" value="1"/>
</dbReference>
<organism evidence="3 4">
    <name type="scientific">Flagellimonas hadalis</name>
    <dbReference type="NCBI Taxonomy" id="2597517"/>
    <lineage>
        <taxon>Bacteria</taxon>
        <taxon>Pseudomonadati</taxon>
        <taxon>Bacteroidota</taxon>
        <taxon>Flavobacteriia</taxon>
        <taxon>Flavobacteriales</taxon>
        <taxon>Flavobacteriaceae</taxon>
        <taxon>Flagellimonas</taxon>
    </lineage>
</organism>
<dbReference type="Gene3D" id="2.60.120.260">
    <property type="entry name" value="Galactose-binding domain-like"/>
    <property type="match status" value="1"/>
</dbReference>
<dbReference type="PROSITE" id="PS50022">
    <property type="entry name" value="FA58C_3"/>
    <property type="match status" value="1"/>
</dbReference>
<dbReference type="SUPFAM" id="SSF49785">
    <property type="entry name" value="Galactose-binding domain-like"/>
    <property type="match status" value="1"/>
</dbReference>
<dbReference type="Pfam" id="PF00754">
    <property type="entry name" value="F5_F8_type_C"/>
    <property type="match status" value="1"/>
</dbReference>
<accession>A0A5N5IQA3</accession>
<dbReference type="InterPro" id="IPR008979">
    <property type="entry name" value="Galactose-bd-like_sf"/>
</dbReference>
<feature type="signal peptide" evidence="1">
    <location>
        <begin position="1"/>
        <end position="23"/>
    </location>
</feature>
<dbReference type="Proteomes" id="UP000319204">
    <property type="component" value="Unassembled WGS sequence"/>
</dbReference>
<dbReference type="PROSITE" id="PS51257">
    <property type="entry name" value="PROKAR_LIPOPROTEIN"/>
    <property type="match status" value="1"/>
</dbReference>
<evidence type="ECO:0000313" key="4">
    <source>
        <dbReference type="Proteomes" id="UP000319204"/>
    </source>
</evidence>